<keyword evidence="1" id="KW-0472">Membrane</keyword>
<keyword evidence="1" id="KW-0812">Transmembrane</keyword>
<dbReference type="InterPro" id="IPR006750">
    <property type="entry name" value="YdcZ"/>
</dbReference>
<reference evidence="3" key="1">
    <citation type="journal article" date="2020" name="Fungal Divers.">
        <title>Resolving the Mortierellaceae phylogeny through synthesis of multi-gene phylogenetics and phylogenomics.</title>
        <authorList>
            <person name="Vandepol N."/>
            <person name="Liber J."/>
            <person name="Desiro A."/>
            <person name="Na H."/>
            <person name="Kennedy M."/>
            <person name="Barry K."/>
            <person name="Grigoriev I.V."/>
            <person name="Miller A.N."/>
            <person name="O'Donnell K."/>
            <person name="Stajich J.E."/>
            <person name="Bonito G."/>
        </authorList>
    </citation>
    <scope>NUCLEOTIDE SEQUENCE</scope>
    <source>
        <strain evidence="3">BC1065</strain>
    </source>
</reference>
<evidence type="ECO:0000313" key="3">
    <source>
        <dbReference type="EMBL" id="KAG0260739.1"/>
    </source>
</evidence>
<organism evidence="3 4">
    <name type="scientific">Actinomortierella ambigua</name>
    <dbReference type="NCBI Taxonomy" id="1343610"/>
    <lineage>
        <taxon>Eukaryota</taxon>
        <taxon>Fungi</taxon>
        <taxon>Fungi incertae sedis</taxon>
        <taxon>Mucoromycota</taxon>
        <taxon>Mortierellomycotina</taxon>
        <taxon>Mortierellomycetes</taxon>
        <taxon>Mortierellales</taxon>
        <taxon>Mortierellaceae</taxon>
        <taxon>Actinomortierella</taxon>
    </lineage>
</organism>
<evidence type="ECO:0000256" key="1">
    <source>
        <dbReference type="SAM" id="Phobius"/>
    </source>
</evidence>
<dbReference type="GO" id="GO:0005886">
    <property type="term" value="C:plasma membrane"/>
    <property type="evidence" value="ECO:0007669"/>
    <property type="project" value="TreeGrafter"/>
</dbReference>
<evidence type="ECO:0008006" key="5">
    <source>
        <dbReference type="Google" id="ProtNLM"/>
    </source>
</evidence>
<dbReference type="PANTHER" id="PTHR34821">
    <property type="entry name" value="INNER MEMBRANE PROTEIN YDCZ"/>
    <property type="match status" value="1"/>
</dbReference>
<feature type="transmembrane region" description="Helical" evidence="1">
    <location>
        <begin position="78"/>
        <end position="97"/>
    </location>
</feature>
<keyword evidence="1" id="KW-1133">Transmembrane helix</keyword>
<evidence type="ECO:0000256" key="2">
    <source>
        <dbReference type="SAM" id="SignalP"/>
    </source>
</evidence>
<dbReference type="PANTHER" id="PTHR34821:SF2">
    <property type="entry name" value="INNER MEMBRANE PROTEIN YDCZ"/>
    <property type="match status" value="1"/>
</dbReference>
<keyword evidence="2" id="KW-0732">Signal</keyword>
<protein>
    <recommendedName>
        <fullName evidence="5">DMT family transporter</fullName>
    </recommendedName>
</protein>
<feature type="transmembrane region" description="Helical" evidence="1">
    <location>
        <begin position="103"/>
        <end position="123"/>
    </location>
</feature>
<evidence type="ECO:0000313" key="4">
    <source>
        <dbReference type="Proteomes" id="UP000807716"/>
    </source>
</evidence>
<feature type="signal peptide" evidence="2">
    <location>
        <begin position="1"/>
        <end position="25"/>
    </location>
</feature>
<feature type="transmembrane region" description="Helical" evidence="1">
    <location>
        <begin position="135"/>
        <end position="153"/>
    </location>
</feature>
<feature type="transmembrane region" description="Helical" evidence="1">
    <location>
        <begin position="35"/>
        <end position="58"/>
    </location>
</feature>
<dbReference type="AlphaFoldDB" id="A0A9P6Q6R6"/>
<proteinExistence type="predicted"/>
<sequence>MSILDNFIFAAFLCVVGGIATACQGAVNATFGRFAGQGLSSTIVFCVGAFVSCIYFLIEVKGQPDPNLPSMMGEAPWWSWFGGPLGAIFVIINILSIPKLGAGTTTAIIVSIQLMMGCIIDNFQIMGVQKQRDYTLWRGLATVGLMLSTGVIAKF</sequence>
<feature type="chain" id="PRO_5040169689" description="DMT family transporter" evidence="2">
    <location>
        <begin position="26"/>
        <end position="155"/>
    </location>
</feature>
<dbReference type="Pfam" id="PF04657">
    <property type="entry name" value="DMT_YdcZ"/>
    <property type="match status" value="1"/>
</dbReference>
<dbReference type="OrthoDB" id="5559077at2759"/>
<name>A0A9P6Q6R6_9FUNG</name>
<comment type="caution">
    <text evidence="3">The sequence shown here is derived from an EMBL/GenBank/DDBJ whole genome shotgun (WGS) entry which is preliminary data.</text>
</comment>
<dbReference type="EMBL" id="JAAAJB010000239">
    <property type="protein sequence ID" value="KAG0260739.1"/>
    <property type="molecule type" value="Genomic_DNA"/>
</dbReference>
<keyword evidence="4" id="KW-1185">Reference proteome</keyword>
<gene>
    <name evidence="3" type="ORF">DFQ27_003356</name>
</gene>
<dbReference type="Proteomes" id="UP000807716">
    <property type="component" value="Unassembled WGS sequence"/>
</dbReference>
<accession>A0A9P6Q6R6</accession>